<proteinExistence type="inferred from homology"/>
<keyword evidence="6" id="KW-1185">Reference proteome</keyword>
<dbReference type="AlphaFoldDB" id="A0A914EIM5"/>
<dbReference type="GO" id="GO:0008870">
    <property type="term" value="F:galactoside O-acetyltransferase activity"/>
    <property type="evidence" value="ECO:0007669"/>
    <property type="project" value="TreeGrafter"/>
</dbReference>
<evidence type="ECO:0000313" key="7">
    <source>
        <dbReference type="WBParaSite" id="ACRNAN_scaffold8001.g13255.t1"/>
    </source>
</evidence>
<dbReference type="PANTHER" id="PTHR43017:SF1">
    <property type="entry name" value="ACETYLTRANSFERASE YJL218W-RELATED"/>
    <property type="match status" value="1"/>
</dbReference>
<keyword evidence="2" id="KW-0808">Transferase</keyword>
<dbReference type="InterPro" id="IPR039369">
    <property type="entry name" value="LacA-like"/>
</dbReference>
<dbReference type="Gene3D" id="2.160.10.10">
    <property type="entry name" value="Hexapeptide repeat proteins"/>
    <property type="match status" value="1"/>
</dbReference>
<dbReference type="InterPro" id="IPR024688">
    <property type="entry name" value="Mac_dom"/>
</dbReference>
<keyword evidence="3" id="KW-0677">Repeat</keyword>
<name>A0A914EIM5_9BILA</name>
<evidence type="ECO:0000313" key="6">
    <source>
        <dbReference type="Proteomes" id="UP000887540"/>
    </source>
</evidence>
<dbReference type="Pfam" id="PF12464">
    <property type="entry name" value="Mac"/>
    <property type="match status" value="1"/>
</dbReference>
<keyword evidence="4" id="KW-0012">Acyltransferase</keyword>
<feature type="domain" description="Maltose/galactoside acetyltransferase" evidence="5">
    <location>
        <begin position="4"/>
        <end position="46"/>
    </location>
</feature>
<protein>
    <submittedName>
        <fullName evidence="7">Maltose/galactoside acetyltransferase domain-containing protein</fullName>
    </submittedName>
</protein>
<evidence type="ECO:0000256" key="3">
    <source>
        <dbReference type="ARBA" id="ARBA00022737"/>
    </source>
</evidence>
<comment type="similarity">
    <text evidence="1">Belongs to the transferase hexapeptide repeat family.</text>
</comment>
<dbReference type="InterPro" id="IPR011004">
    <property type="entry name" value="Trimer_LpxA-like_sf"/>
</dbReference>
<accession>A0A914EIM5</accession>
<reference evidence="7" key="1">
    <citation type="submission" date="2022-11" db="UniProtKB">
        <authorList>
            <consortium name="WormBaseParasite"/>
        </authorList>
    </citation>
    <scope>IDENTIFICATION</scope>
</reference>
<evidence type="ECO:0000259" key="5">
    <source>
        <dbReference type="SMART" id="SM01266"/>
    </source>
</evidence>
<sequence length="102" mass="12399">MPTLTQEILEDRQKAKVLLYEYNHLHPEKVEEKRGIIKKLIEKTGKNFTIESPFHCDYGYNIELGENFYSNVNLLILDEAKYYWRQLFYSTKCWYPYSWASY</sequence>
<dbReference type="WBParaSite" id="ACRNAN_scaffold8001.g13255.t1">
    <property type="protein sequence ID" value="ACRNAN_scaffold8001.g13255.t1"/>
    <property type="gene ID" value="ACRNAN_scaffold8001.g13255"/>
</dbReference>
<evidence type="ECO:0000256" key="4">
    <source>
        <dbReference type="ARBA" id="ARBA00023315"/>
    </source>
</evidence>
<organism evidence="6 7">
    <name type="scientific">Acrobeloides nanus</name>
    <dbReference type="NCBI Taxonomy" id="290746"/>
    <lineage>
        <taxon>Eukaryota</taxon>
        <taxon>Metazoa</taxon>
        <taxon>Ecdysozoa</taxon>
        <taxon>Nematoda</taxon>
        <taxon>Chromadorea</taxon>
        <taxon>Rhabditida</taxon>
        <taxon>Tylenchina</taxon>
        <taxon>Cephalobomorpha</taxon>
        <taxon>Cephaloboidea</taxon>
        <taxon>Cephalobidae</taxon>
        <taxon>Acrobeloides</taxon>
    </lineage>
</organism>
<dbReference type="PANTHER" id="PTHR43017">
    <property type="entry name" value="GALACTOSIDE O-ACETYLTRANSFERASE"/>
    <property type="match status" value="1"/>
</dbReference>
<evidence type="ECO:0000256" key="1">
    <source>
        <dbReference type="ARBA" id="ARBA00007274"/>
    </source>
</evidence>
<dbReference type="SMART" id="SM01266">
    <property type="entry name" value="Mac"/>
    <property type="match status" value="1"/>
</dbReference>
<evidence type="ECO:0000256" key="2">
    <source>
        <dbReference type="ARBA" id="ARBA00022679"/>
    </source>
</evidence>
<dbReference type="Proteomes" id="UP000887540">
    <property type="component" value="Unplaced"/>
</dbReference>
<dbReference type="SUPFAM" id="SSF51161">
    <property type="entry name" value="Trimeric LpxA-like enzymes"/>
    <property type="match status" value="1"/>
</dbReference>